<dbReference type="PANTHER" id="PTHR44591:SF23">
    <property type="entry name" value="CHEY SUBFAMILY"/>
    <property type="match status" value="1"/>
</dbReference>
<protein>
    <submittedName>
        <fullName evidence="4">Response regulator</fullName>
    </submittedName>
</protein>
<dbReference type="RefSeq" id="WP_185660610.1">
    <property type="nucleotide sequence ID" value="NZ_CAWPOO010000012.1"/>
</dbReference>
<keyword evidence="5" id="KW-1185">Reference proteome</keyword>
<dbReference type="SUPFAM" id="SSF52172">
    <property type="entry name" value="CheY-like"/>
    <property type="match status" value="1"/>
</dbReference>
<dbReference type="InterPro" id="IPR050595">
    <property type="entry name" value="Bact_response_regulator"/>
</dbReference>
<dbReference type="EMBL" id="JACHVC010000012">
    <property type="protein sequence ID" value="MBC2606744.1"/>
    <property type="molecule type" value="Genomic_DNA"/>
</dbReference>
<evidence type="ECO:0000256" key="1">
    <source>
        <dbReference type="ARBA" id="ARBA00022553"/>
    </source>
</evidence>
<dbReference type="CDD" id="cd17546">
    <property type="entry name" value="REC_hyHK_CKI1_RcsC-like"/>
    <property type="match status" value="1"/>
</dbReference>
<dbReference type="InterPro" id="IPR001789">
    <property type="entry name" value="Sig_transdc_resp-reg_receiver"/>
</dbReference>
<organism evidence="4 5">
    <name type="scientific">Pelagicoccus albus</name>
    <dbReference type="NCBI Taxonomy" id="415222"/>
    <lineage>
        <taxon>Bacteria</taxon>
        <taxon>Pseudomonadati</taxon>
        <taxon>Verrucomicrobiota</taxon>
        <taxon>Opitutia</taxon>
        <taxon>Puniceicoccales</taxon>
        <taxon>Pelagicoccaceae</taxon>
        <taxon>Pelagicoccus</taxon>
    </lineage>
</organism>
<dbReference type="SMART" id="SM00448">
    <property type="entry name" value="REC"/>
    <property type="match status" value="1"/>
</dbReference>
<evidence type="ECO:0000259" key="3">
    <source>
        <dbReference type="PROSITE" id="PS50110"/>
    </source>
</evidence>
<evidence type="ECO:0000313" key="4">
    <source>
        <dbReference type="EMBL" id="MBC2606744.1"/>
    </source>
</evidence>
<feature type="domain" description="Response regulatory" evidence="3">
    <location>
        <begin position="4"/>
        <end position="121"/>
    </location>
</feature>
<sequence>MNTKAIIIDDSPIIRRVAALILKSQNVATREACNGEEALTILERDSSYRLLLVDWNMPKMNGLELIKRVRKEARYNHIKLFVITANDIEETFRLAKENGADDYLVKPISKIVVANKLRQHGLN</sequence>
<dbReference type="Proteomes" id="UP000526501">
    <property type="component" value="Unassembled WGS sequence"/>
</dbReference>
<gene>
    <name evidence="4" type="ORF">H5P27_11890</name>
</gene>
<proteinExistence type="predicted"/>
<dbReference type="GO" id="GO:0000160">
    <property type="term" value="P:phosphorelay signal transduction system"/>
    <property type="evidence" value="ECO:0007669"/>
    <property type="project" value="InterPro"/>
</dbReference>
<dbReference type="AlphaFoldDB" id="A0A7X1B7B6"/>
<accession>A0A7X1B7B6</accession>
<reference evidence="4 5" key="1">
    <citation type="submission" date="2020-07" db="EMBL/GenBank/DDBJ databases">
        <authorList>
            <person name="Feng X."/>
        </authorList>
    </citation>
    <scope>NUCLEOTIDE SEQUENCE [LARGE SCALE GENOMIC DNA]</scope>
    <source>
        <strain evidence="4 5">JCM23202</strain>
    </source>
</reference>
<evidence type="ECO:0000256" key="2">
    <source>
        <dbReference type="PROSITE-ProRule" id="PRU00169"/>
    </source>
</evidence>
<dbReference type="PANTHER" id="PTHR44591">
    <property type="entry name" value="STRESS RESPONSE REGULATOR PROTEIN 1"/>
    <property type="match status" value="1"/>
</dbReference>
<keyword evidence="1 2" id="KW-0597">Phosphoprotein</keyword>
<feature type="modified residue" description="4-aspartylphosphate" evidence="2">
    <location>
        <position position="54"/>
    </location>
</feature>
<comment type="caution">
    <text evidence="4">The sequence shown here is derived from an EMBL/GenBank/DDBJ whole genome shotgun (WGS) entry which is preliminary data.</text>
</comment>
<dbReference type="Gene3D" id="3.40.50.2300">
    <property type="match status" value="1"/>
</dbReference>
<dbReference type="PROSITE" id="PS50110">
    <property type="entry name" value="RESPONSE_REGULATORY"/>
    <property type="match status" value="1"/>
</dbReference>
<name>A0A7X1B7B6_9BACT</name>
<dbReference type="InterPro" id="IPR011006">
    <property type="entry name" value="CheY-like_superfamily"/>
</dbReference>
<dbReference type="Pfam" id="PF00072">
    <property type="entry name" value="Response_reg"/>
    <property type="match status" value="1"/>
</dbReference>
<evidence type="ECO:0000313" key="5">
    <source>
        <dbReference type="Proteomes" id="UP000526501"/>
    </source>
</evidence>